<evidence type="ECO:0000256" key="2">
    <source>
        <dbReference type="SAM" id="MobiDB-lite"/>
    </source>
</evidence>
<dbReference type="PANTHER" id="PTHR11022:SF41">
    <property type="entry name" value="PEPTIDOGLYCAN-RECOGNITION PROTEIN LC-RELATED"/>
    <property type="match status" value="1"/>
</dbReference>
<evidence type="ECO:0000259" key="4">
    <source>
        <dbReference type="SMART" id="SM00701"/>
    </source>
</evidence>
<protein>
    <recommendedName>
        <fullName evidence="4">Peptidoglycan recognition protein family domain-containing protein</fullName>
    </recommendedName>
</protein>
<dbReference type="SUPFAM" id="SSF55846">
    <property type="entry name" value="N-acetylmuramoyl-L-alanine amidase-like"/>
    <property type="match status" value="1"/>
</dbReference>
<evidence type="ECO:0000256" key="1">
    <source>
        <dbReference type="ARBA" id="ARBA00007553"/>
    </source>
</evidence>
<reference evidence="5 6" key="1">
    <citation type="submission" date="2012-09" db="EMBL/GenBank/DDBJ databases">
        <title>The Genome Sequence of Actinobaculum massiliae ACS-171-V-COL2.</title>
        <authorList>
            <consortium name="The Broad Institute Genome Sequencing Platform"/>
            <person name="Earl A."/>
            <person name="Ward D."/>
            <person name="Feldgarden M."/>
            <person name="Gevers D."/>
            <person name="Saerens B."/>
            <person name="Vaneechoutte M."/>
            <person name="Walker B."/>
            <person name="Young S.K."/>
            <person name="Zeng Q."/>
            <person name="Gargeya S."/>
            <person name="Fitzgerald M."/>
            <person name="Haas B."/>
            <person name="Abouelleil A."/>
            <person name="Alvarado L."/>
            <person name="Arachchi H.M."/>
            <person name="Berlin A."/>
            <person name="Chapman S.B."/>
            <person name="Goldberg J."/>
            <person name="Griggs A."/>
            <person name="Gujja S."/>
            <person name="Hansen M."/>
            <person name="Howarth C."/>
            <person name="Imamovic A."/>
            <person name="Larimer J."/>
            <person name="McCowen C."/>
            <person name="Montmayeur A."/>
            <person name="Murphy C."/>
            <person name="Neiman D."/>
            <person name="Pearson M."/>
            <person name="Priest M."/>
            <person name="Roberts A."/>
            <person name="Saif S."/>
            <person name="Shea T."/>
            <person name="Sisk P."/>
            <person name="Sykes S."/>
            <person name="Wortman J."/>
            <person name="Nusbaum C."/>
            <person name="Birren B."/>
        </authorList>
    </citation>
    <scope>NUCLEOTIDE SEQUENCE [LARGE SCALE GENOMIC DNA]</scope>
    <source>
        <strain evidence="6">ACS-171-V-Col2</strain>
    </source>
</reference>
<dbReference type="PANTHER" id="PTHR11022">
    <property type="entry name" value="PEPTIDOGLYCAN RECOGNITION PROTEIN"/>
    <property type="match status" value="1"/>
</dbReference>
<keyword evidence="3" id="KW-0472">Membrane</keyword>
<dbReference type="GO" id="GO:0008270">
    <property type="term" value="F:zinc ion binding"/>
    <property type="evidence" value="ECO:0007669"/>
    <property type="project" value="InterPro"/>
</dbReference>
<feature type="region of interest" description="Disordered" evidence="2">
    <location>
        <begin position="215"/>
        <end position="257"/>
    </location>
</feature>
<accession>K9ECR5</accession>
<dbReference type="InterPro" id="IPR006619">
    <property type="entry name" value="PGRP_domain_met/bac"/>
</dbReference>
<organism evidence="5 6">
    <name type="scientific">Actinobaculum massiliense ACS-171-V-Col2</name>
    <dbReference type="NCBI Taxonomy" id="883066"/>
    <lineage>
        <taxon>Bacteria</taxon>
        <taxon>Bacillati</taxon>
        <taxon>Actinomycetota</taxon>
        <taxon>Actinomycetes</taxon>
        <taxon>Actinomycetales</taxon>
        <taxon>Actinomycetaceae</taxon>
        <taxon>Actinobaculum</taxon>
    </lineage>
</organism>
<dbReference type="Gene3D" id="3.40.80.10">
    <property type="entry name" value="Peptidoglycan recognition protein-like"/>
    <property type="match status" value="1"/>
</dbReference>
<feature type="compositionally biased region" description="Acidic residues" evidence="2">
    <location>
        <begin position="223"/>
        <end position="243"/>
    </location>
</feature>
<feature type="domain" description="Peptidoglycan recognition protein family" evidence="4">
    <location>
        <begin position="310"/>
        <end position="459"/>
    </location>
</feature>
<gene>
    <name evidence="5" type="ORF">HMPREF9233_01202</name>
</gene>
<dbReference type="eggNOG" id="COG5479">
    <property type="taxonomic scope" value="Bacteria"/>
</dbReference>
<dbReference type="eggNOG" id="COG3942">
    <property type="taxonomic scope" value="Bacteria"/>
</dbReference>
<dbReference type="STRING" id="202789.GCA_001457435_00912"/>
<dbReference type="Pfam" id="PF01510">
    <property type="entry name" value="Amidase_2"/>
    <property type="match status" value="1"/>
</dbReference>
<dbReference type="PATRIC" id="fig|883066.3.peg.1261"/>
<evidence type="ECO:0000256" key="3">
    <source>
        <dbReference type="SAM" id="Phobius"/>
    </source>
</evidence>
<evidence type="ECO:0000313" key="6">
    <source>
        <dbReference type="Proteomes" id="UP000009888"/>
    </source>
</evidence>
<dbReference type="InterPro" id="IPR002502">
    <property type="entry name" value="Amidase_domain"/>
</dbReference>
<dbReference type="InterPro" id="IPR015510">
    <property type="entry name" value="PGRP"/>
</dbReference>
<keyword evidence="3" id="KW-1133">Transmembrane helix</keyword>
<dbReference type="InterPro" id="IPR036505">
    <property type="entry name" value="Amidase/PGRP_sf"/>
</dbReference>
<evidence type="ECO:0000313" key="5">
    <source>
        <dbReference type="EMBL" id="EKU95064.1"/>
    </source>
</evidence>
<feature type="transmembrane region" description="Helical" evidence="3">
    <location>
        <begin position="41"/>
        <end position="60"/>
    </location>
</feature>
<dbReference type="CDD" id="cd06583">
    <property type="entry name" value="PGRP"/>
    <property type="match status" value="1"/>
</dbReference>
<comment type="similarity">
    <text evidence="1">Belongs to the N-acetylmuramoyl-L-alanine amidase 2 family.</text>
</comment>
<proteinExistence type="inferred from homology"/>
<dbReference type="EMBL" id="AGWL01000006">
    <property type="protein sequence ID" value="EKU95064.1"/>
    <property type="molecule type" value="Genomic_DNA"/>
</dbReference>
<keyword evidence="6" id="KW-1185">Reference proteome</keyword>
<dbReference type="Proteomes" id="UP000009888">
    <property type="component" value="Unassembled WGS sequence"/>
</dbReference>
<dbReference type="InterPro" id="IPR028994">
    <property type="entry name" value="Integrin_alpha_N"/>
</dbReference>
<sequence length="774" mass="83330">MTNVKYEVNKNYVTHKDYVINEFFTYCFTLEVSMVKTMGRALAVGALAIAVAIPASFGLAQAGNDVPGGVTVTLTDQRGNETEVARSGLAQAKASASAAPMVRKLNLLRTEGEHLELDDAYAVLTDPIALKDPFAVAGVTWNQGGDLPDGSAVEMRTLDGDQWSDWYEVDAESQFESERPGTEYYVSGNSTAIQVRISRGNGSLPAGLRVEIAYDPDGKTVEADPDAVPEVEPEPGTETDESVNPEPSEAAQPSGQATVFSPASALSSIQTGSAPLAANKAQGNQPQIAKAGLGQVLPVARVRASAIGNGGIQPRSAWGADEKKMAWPREYAKFEGVIVHHTAGPNTYTQAEVPRVIQGIYRYHAETREWGDIGYNVVVDKYGGKWEGRSGTLASDDDKMVVGGHARPRNTGTMGVSVLGTFTGTHTPSQTILNAVGDVAGWRFAIAGINPRGVTNMTIPDKNSSTKYRAGDKMPRIIGHRDVSTTQCPGLIYNKLDQVTNRAVQTYQRLSQNAPKVSPTPTQSAPQPVVPQPTAPNNGPVLPAIKNSPTFYFNNGWGPHGQIEMGYGTRQMDAYAGDFDGDGKDGVAVRSGNVFYIRNQLTNGSVPSSYDIAYGDPGDEVLVGDWNGDGVDTFVVRRGNQFYIKNDVHTGVADRVITYGNPGDEILVGDWDGNGTDTFAVRRGNRFFIRNSMSTGKANYEITYGDPGDVVYSGKFNPRTKADTFVVRRGNVYHVLYTMRSAKADLIRPYGEVTDTILIGDWDGDGNDTLAVRR</sequence>
<feature type="region of interest" description="Disordered" evidence="2">
    <location>
        <begin position="510"/>
        <end position="543"/>
    </location>
</feature>
<dbReference type="HOGENOM" id="CLU_358522_0_0_11"/>
<dbReference type="SUPFAM" id="SSF69318">
    <property type="entry name" value="Integrin alpha N-terminal domain"/>
    <property type="match status" value="1"/>
</dbReference>
<keyword evidence="3" id="KW-0812">Transmembrane</keyword>
<dbReference type="AlphaFoldDB" id="K9ECR5"/>
<comment type="caution">
    <text evidence="5">The sequence shown here is derived from an EMBL/GenBank/DDBJ whole genome shotgun (WGS) entry which is preliminary data.</text>
</comment>
<dbReference type="GO" id="GO:0008745">
    <property type="term" value="F:N-acetylmuramoyl-L-alanine amidase activity"/>
    <property type="evidence" value="ECO:0007669"/>
    <property type="project" value="InterPro"/>
</dbReference>
<name>K9ECR5_9ACTO</name>
<feature type="compositionally biased region" description="Low complexity" evidence="2">
    <location>
        <begin position="517"/>
        <end position="527"/>
    </location>
</feature>
<dbReference type="GO" id="GO:0009253">
    <property type="term" value="P:peptidoglycan catabolic process"/>
    <property type="evidence" value="ECO:0007669"/>
    <property type="project" value="InterPro"/>
</dbReference>
<dbReference type="SMART" id="SM00701">
    <property type="entry name" value="PGRP"/>
    <property type="match status" value="1"/>
</dbReference>